<feature type="region of interest" description="Disordered" evidence="10">
    <location>
        <begin position="325"/>
        <end position="362"/>
    </location>
</feature>
<keyword evidence="9" id="KW-0206">Cytoskeleton</keyword>
<dbReference type="InterPro" id="IPR042228">
    <property type="entry name" value="Dynein_linker_3"/>
</dbReference>
<feature type="region of interest" description="Disordered" evidence="10">
    <location>
        <begin position="439"/>
        <end position="460"/>
    </location>
</feature>
<dbReference type="GO" id="GO:0045505">
    <property type="term" value="F:dynein intermediate chain binding"/>
    <property type="evidence" value="ECO:0007669"/>
    <property type="project" value="InterPro"/>
</dbReference>
<feature type="region of interest" description="Disordered" evidence="10">
    <location>
        <begin position="2098"/>
        <end position="2138"/>
    </location>
</feature>
<evidence type="ECO:0000256" key="4">
    <source>
        <dbReference type="ARBA" id="ARBA00022741"/>
    </source>
</evidence>
<dbReference type="Pfam" id="PF12780">
    <property type="entry name" value="AAA_8"/>
    <property type="match status" value="2"/>
</dbReference>
<feature type="region of interest" description="Disordered" evidence="10">
    <location>
        <begin position="188"/>
        <end position="287"/>
    </location>
</feature>
<feature type="region of interest" description="Disordered" evidence="10">
    <location>
        <begin position="4304"/>
        <end position="4346"/>
    </location>
</feature>
<dbReference type="GO" id="GO:0097729">
    <property type="term" value="C:9+2 motile cilium"/>
    <property type="evidence" value="ECO:0007669"/>
    <property type="project" value="TreeGrafter"/>
</dbReference>
<dbReference type="Pfam" id="PF17852">
    <property type="entry name" value="Dynein_AAA_lid"/>
    <property type="match status" value="1"/>
</dbReference>
<dbReference type="InterPro" id="IPR041466">
    <property type="entry name" value="Dynein_AAA5_ext"/>
</dbReference>
<keyword evidence="2" id="KW-0963">Cytoplasm</keyword>
<dbReference type="InterPro" id="IPR026983">
    <property type="entry name" value="DHC"/>
</dbReference>
<feature type="compositionally biased region" description="Polar residues" evidence="10">
    <location>
        <begin position="1816"/>
        <end position="1832"/>
    </location>
</feature>
<accession>A0A0G4GW91</accession>
<protein>
    <recommendedName>
        <fullName evidence="11">AAA+ ATPase domain-containing protein</fullName>
    </recommendedName>
</protein>
<evidence type="ECO:0000256" key="5">
    <source>
        <dbReference type="ARBA" id="ARBA00022840"/>
    </source>
</evidence>
<keyword evidence="5" id="KW-0067">ATP-binding</keyword>
<dbReference type="InterPro" id="IPR013602">
    <property type="entry name" value="Dynein_heavy_linker"/>
</dbReference>
<keyword evidence="4" id="KW-0547">Nucleotide-binding</keyword>
<feature type="region of interest" description="Disordered" evidence="10">
    <location>
        <begin position="1126"/>
        <end position="1146"/>
    </location>
</feature>
<dbReference type="SUPFAM" id="SSF52540">
    <property type="entry name" value="P-loop containing nucleoside triphosphate hydrolases"/>
    <property type="match status" value="3"/>
</dbReference>
<dbReference type="Gene3D" id="3.20.180.20">
    <property type="entry name" value="Dynein heavy chain, N-terminal domain 2"/>
    <property type="match status" value="1"/>
</dbReference>
<dbReference type="InterPro" id="IPR042222">
    <property type="entry name" value="Dynein_2_N"/>
</dbReference>
<dbReference type="Gene3D" id="1.20.920.30">
    <property type="match status" value="1"/>
</dbReference>
<proteinExistence type="predicted"/>
<sequence>MDGAPLSNRIYAENQFASSSASWESSPSPFSAGESGSKDFHPSVYPSAAVTQYQAAASSSSSSFNPNQDNSFPAVFSSTPSEDRVPSDFHSTGISPRPPYKAEAPPLPGGYRTFRHSNEERGSPGWGGNARLKKKEDQKSWSNPTSPMAFPPHPQGRGKGGRGRISYITHAKWRMQVIEDQVQRLLKKQQEEQAKKEAEQAQSSRTPSPSGHQGLDSTRFWGDALGPGLGGDDKSPRGGAMGATLRPDSFGVSPGGGMSPHGKRRAPSEADVSPSSPSSRYSPPLDSRRRWRFRTREELVAAATALRRPAGRGEASEAARDLIERGNPYLNPPRPLGAPAGGEGGLQAGEEGGQLGAARGPLQRGRDAEVFFDALRKAKEGAVGSFSAGETARPLLRALLQGGVDPLDCIVVGGLAGGDDFEAPDFSALVFLKDRERDAARDAKGGPGKRRGPGDGQPLSPEGVRAFEKLLGLFLTVQHLDEAAGQFVYLQRRKKVVCLRDKSLVVVPSDPYDLEVVAFQEISKESFVTLSTQGVSATLQDGKTETTPLADFIRERELFWKLRRIPVFRDFHKWRPFRIWKLVRSRQKMSHAAARLEENLLCLRPSFRAIAFAAKDVCMELEKVRLVDTKSMHTRTASDFIQAQRAWRLKVRRDLARISRRLHTAVFGCFSTALARVSDRLMKGGIVEDGPMDAEGDPSPQSQQNPNRRGPPPQREGGGSPMGGGGKREIDGSTPRAAMAEAVGGSDDEGVGEKSGGGVPLTSARVLSAKTEAEVLEILGFPSTLGFSQRSALRKFCAAFVRLGFVVDALFLDAALTAVDHTLADLADACQSGNRVPPAMMGPQSDRAVRVTESSPGHQTALEGMRSVIRPLFEDGIGMRALTEALVSAERQVRQRVSRAKERQVRAGNDGDGIRLTPHDEAILWIERQLVLLEGGLSHQTKKPAENETAGGTAEAPDEGTRWSGTIPQSPLLFLDLSLYSPPTALPAGEGENASAAPLELSLSLSPSQESLRALFAALIDETCMAVAALPRVSHSTHMRLLAPFLEAGTGRAAERDFMPKSLLQSSGVGGTGGGGAGSSSGSLLAALEFRAPAESARVLAKELLSAFAQDPDPLGDILGTRVLQPQQQQQEGPGQTKTAGGKGKPLGAMMTLEVIPHLRRRPTCAISCSLVLQAFAASYARVSAGLASFDACMHTASKAPTWAGTIARLPDVKIAAPDDPSVSEEPADVFLSLAQAVGEQVRQFSRIPKEFGVGLFWVRLAPVRMSLLRIPAGLYHRVLRTFPVWLDRQLDILRDWVKDCEGLAQGHAEKVKEFVDQKAKLSAAAEVAEGEALRLRQLSALKLLAESLGIVWFDGQHERSLTTKMDVEQTKNLLQVKLTEMEAEKHVFVASVQHTFPVLRQSLENLQEEAMAAPLLSLRTAQGLFSPTDRNPLEAFAIDFTAADPVQSRTEGLLKGRSRTPQEHIVVDPPDEVEAAHTQEQLESLAALRSRLDELSTSVERNSEFAERLDLAISAHTSTDFSLLAEARRQVEARWQLWDAMDSWAGICARFASEPWVRIDVKQLQAELRPLLRAVAAAKESLPENPVTSGLSLRVQTLWQSAPLLKALQNPKLKERHWTAITQHESLRDHEQLQVNALRATDLLELGFLQASPLIRAVSHRASAEAGLVEQLERVDVLWKKMKVPIDSQKQTGRGEVFQFTDTEELAEALEEASVIVARVSSSRFASAVAPQLQQWSSRLDRVRELLSAISCFRPVWARVDTLLSASADFRRQLAGEAALFTRVDRLWRSVARDVCGDPRVCRVLRDERERDGSNQRAGSPLPTNAATATGPSGGGEEQDDKTGRVDGGGTARAAAEELQAGDHAVGVAAGVPSGRGPLSAEELGLLQLDPVEGLDPALESELAGGVGMQGGSGQGDGGLVGAAGGEVERGEEEGGGGMGGGGIAGAGLGGARVCEGSRLPSFLLRLHTELERLLRGLEDFAEAKRQAFCRFYFLPTSDLLKLLGHANQRSVLHAHINTLFEGVEELVFSSTTTTSTEVQALRSGDGEMLLLPKIRTRSQLELWMASLESSMVVAMQTSLAKALHFAVTRATTALSGGADANVDGPETTGRSAHRRKSQSTAHGETPGSRASPLDRTRQAVMTLGQSLRMGAAAGPGGVSPARSLFSAPTPTLAQCYGSCAQRAWFCGPYPTQAAWAAMHILWCKAVETLLGGQTGPGGSSPDSQLLQQQRSVLSSLCKAVAVCGARSTGLLLSGSPASGSAQVTPASPDDGGAGRGAARAPGTSRDAEAIAASHRREYIRLQSLILLAVHHRDVTADLLKKQVASADAFEWQRVLRHYWTCEQSFSAVAGSAAATSGGGGGQAQVPRSREAGAGESLRDREKPKGIAVPKSKAEIGGGKFDGDAARRFPRGSQGAIAGNMGGQREKEGGEREKEGGTGGQRGTRDTSPDWEGAVCSVWQMSVGMPFGFEFLGSRQRLAMTGATDRFWIGITQAMSLQMGAALLGPAGAGKSYAVRMLAAALGRVCVVRNCAESVDISGVNSAIFGIVQMIRQAQLTGAPRFELSGRILRLQPSCGFFGTITEHAGTSPLASARAPALSRLPDNLRALLRPVSLVSPEPGQVAEALLLCGGFAPANVAGHARKVVGLQSAIASDLVRSRPQLTFALRFLKSLFERAAAARARVVAFRASREGSAEAEGIAAIRHLGSRWLEGAKDAKAARASVIESAANSVLGRAMTPRSPPTNQTEGAHAKRGGGQHPNMPSSPGRTTPKGPSQPSLPQSPGGPSMPLPMVPETSGDWGGEMEEVPLTQDEEEIILVKAIEATVLSRLCPEDGTNFAALLEDFFPSACEADDSSENTHSNTDSQQQGNEQQRGGRGGGGRRSIVDSRGRGRWGDGAAEAEAEREKKKALMKMLRGVARGASLTAVHRLTFFVRAACDLLRLTRTEVIEKKALQLFAVQNLRAGCVVVGETGSGKSCVYRVLQVALALAKSLHARMKNRSRGSRKSEGGAGIGAMDVFGKLAAVQTAKNAARAALVLRPTGDEEILELHDAVQVAVVELSEGAHTELMGHFEEVAGDVPDGYAQEGGDPSAGVGGEDDARQGENVGGLSSLLGVSDSDRLSLWRDGCLAALLRPFIDAGQSRVPAEVMNAAGGGDLSHLSGRVVSEALLKRDTISVHGGRGGKGAGGGDGQGRRPRAGLPSSSSPPGAPGLLRLAVGLERLFASPFFSGAKMSAKSGASSGSDNDRLLKWLVLDGEVTASWADDLNSLLDSPGYLTLGSGERLLLDASTLKLIFETESLADAPPSLVSRCGVVHVSSSPQQLEAVVAGWLPDFMHKCTWLRALPELQEHLESLLLTVAPLAVATRREEWEFHFPLWQPDSQIARSLCRLLEVTLSTEPQKAPALLEAFPFPEGGISVVPPLHEHAVPVGPSAEPAILEARAFAQANDPGDELDMHGGEDGPNEAEAEAETARKDNLNFTKHVRKSLALPSRASGPVPEGAGDAGAVGTPQGSRGRGSTGSSDRRSRGSLSSQRGVSQTAARPTTAGRFTPVPLVSHPEDDVFLQQGKGTSAQDRGKKGKNTGPFDYKRFVSQTFAVCLAWALGGAACPSGGFREAFTQWCIEHVPCFQIPRSRKTIFDLVMDSSQPGGMSSWLSLLPLVAMPPPTDNTGLATIRVPTEGLLCHTFLADALLDFLSELPFGTRTVPSHTPTVIGTSPSVGSPTVGGSKTFSVNTLEGPPWTCAHVLFVGGSGLGKTSLVEGIVQPRLRFGRWSSVDSLMGRRTERDDLRKMIDSGLTKGKDGVLAPGEGKKLVMVLDDIHMPQKGTDGRRPPMCLLRMALDHGGFYTDDGGKWSWRRIDRVHALATASIPTLALKEKVHSGRVGALDVEDNSKAASTGQKLGLRVHASALEASRSVSLRLARHFHVFHLREPSREELHMIVGSLLTHFISPSSAVANENRLAFPFDVTRTVPSATGMIVEAFMQSREHFRPSPSTFLYSFGLGCVSRVLQGVALVRPAALQTPLSLYRLITHELRREFKDRLMTSEDIGWFTGNVEGPLTGRFFSSLVRERGIDTLLNPEPGFWGQFGQRQGMVGPPAYEPVSLASSRGQVSLAVMTLRAVVEEYNNTFASGTGAARGGRRRGGDTQGSLPPLQLTLFEDFILSVSRVSRALRLPFGHCLLVGIPGCGKETVCRLAAFVNKLAVLPFGPQAACDEFGVGTTLEAFRLFARSAVFRAGLQDEGCVVLLSEASGLKFEARGHKAEVRQTESLWDDVTVLLRTGIVPKTVDMEDSRWLAQRLFLSASGPSDAEGGQKKTGSGGAGADASAGQGGREGSRSSKVRAGGDAASVMTEVPAHLAEDCRGPEDLLRLLRIRSKRNLHAVVSCAPGAALRERVRRHSALINCATVVVMETWKREALTELATAILNDAEIRLDASQVEAAAANRISEDSRLLQECLVEVHALAASAAAEIPGGTAQDSRGASGVIVAPSHFLDFTATTVGTSV</sequence>
<dbReference type="InterPro" id="IPR035699">
    <property type="entry name" value="AAA_6"/>
</dbReference>
<dbReference type="EMBL" id="CDMZ01001613">
    <property type="protein sequence ID" value="CEM35154.1"/>
    <property type="molecule type" value="Genomic_DNA"/>
</dbReference>
<dbReference type="Gene3D" id="3.40.50.300">
    <property type="entry name" value="P-loop containing nucleotide triphosphate hydrolases"/>
    <property type="match status" value="4"/>
</dbReference>
<evidence type="ECO:0000256" key="3">
    <source>
        <dbReference type="ARBA" id="ARBA00022701"/>
    </source>
</evidence>
<dbReference type="Gene3D" id="1.10.8.710">
    <property type="match status" value="1"/>
</dbReference>
<feature type="compositionally biased region" description="Low complexity" evidence="10">
    <location>
        <begin position="3528"/>
        <end position="3537"/>
    </location>
</feature>
<dbReference type="GO" id="GO:0005874">
    <property type="term" value="C:microtubule"/>
    <property type="evidence" value="ECO:0007669"/>
    <property type="project" value="UniProtKB-KW"/>
</dbReference>
<gene>
    <name evidence="12" type="ORF">Cvel_5294</name>
</gene>
<feature type="compositionally biased region" description="Low complexity" evidence="10">
    <location>
        <begin position="1126"/>
        <end position="1136"/>
    </location>
</feature>
<feature type="compositionally biased region" description="Polar residues" evidence="10">
    <location>
        <begin position="64"/>
        <end position="80"/>
    </location>
</feature>
<dbReference type="InterPro" id="IPR024317">
    <property type="entry name" value="Dynein_heavy_chain_D4_dom"/>
</dbReference>
<keyword evidence="7" id="KW-0175">Coiled coil</keyword>
<dbReference type="Pfam" id="PF08393">
    <property type="entry name" value="DHC_N2"/>
    <property type="match status" value="2"/>
</dbReference>
<keyword evidence="3" id="KW-0493">Microtubule</keyword>
<feature type="region of interest" description="Disordered" evidence="10">
    <location>
        <begin position="1808"/>
        <end position="1853"/>
    </location>
</feature>
<evidence type="ECO:0000256" key="1">
    <source>
        <dbReference type="ARBA" id="ARBA00004245"/>
    </source>
</evidence>
<evidence type="ECO:0000256" key="10">
    <source>
        <dbReference type="SAM" id="MobiDB-lite"/>
    </source>
</evidence>
<dbReference type="GO" id="GO:0060294">
    <property type="term" value="P:cilium movement involved in cell motility"/>
    <property type="evidence" value="ECO:0007669"/>
    <property type="project" value="TreeGrafter"/>
</dbReference>
<dbReference type="GO" id="GO:0051959">
    <property type="term" value="F:dynein light intermediate chain binding"/>
    <property type="evidence" value="ECO:0007669"/>
    <property type="project" value="InterPro"/>
</dbReference>
<evidence type="ECO:0000256" key="2">
    <source>
        <dbReference type="ARBA" id="ARBA00022490"/>
    </source>
</evidence>
<feature type="region of interest" description="Disordered" evidence="10">
    <location>
        <begin position="685"/>
        <end position="760"/>
    </location>
</feature>
<feature type="compositionally biased region" description="Gly residues" evidence="10">
    <location>
        <begin position="4317"/>
        <end position="4332"/>
    </location>
</feature>
<dbReference type="Gene3D" id="1.20.58.1120">
    <property type="match status" value="1"/>
</dbReference>
<feature type="region of interest" description="Disordered" evidence="10">
    <location>
        <begin position="17"/>
        <end position="43"/>
    </location>
</feature>
<dbReference type="InterPro" id="IPR003593">
    <property type="entry name" value="AAA+_ATPase"/>
</dbReference>
<feature type="compositionally biased region" description="Basic and acidic residues" evidence="10">
    <location>
        <begin position="2884"/>
        <end position="2894"/>
    </location>
</feature>
<keyword evidence="6" id="KW-0243">Dynein</keyword>
<evidence type="ECO:0000259" key="11">
    <source>
        <dbReference type="SMART" id="SM00382"/>
    </source>
</evidence>
<dbReference type="Pfam" id="PF12774">
    <property type="entry name" value="AAA_6"/>
    <property type="match status" value="1"/>
</dbReference>
<name>A0A0G4GW91_9ALVE</name>
<feature type="region of interest" description="Disordered" evidence="10">
    <location>
        <begin position="2851"/>
        <end position="2901"/>
    </location>
</feature>
<evidence type="ECO:0000256" key="6">
    <source>
        <dbReference type="ARBA" id="ARBA00023017"/>
    </source>
</evidence>
<feature type="compositionally biased region" description="Basic and acidic residues" evidence="10">
    <location>
        <begin position="2425"/>
        <end position="2437"/>
    </location>
</feature>
<feature type="compositionally biased region" description="Gly residues" evidence="10">
    <location>
        <begin position="339"/>
        <end position="355"/>
    </location>
</feature>
<feature type="domain" description="AAA+ ATPase" evidence="11">
    <location>
        <begin position="3741"/>
        <end position="3932"/>
    </location>
</feature>
<feature type="compositionally biased region" description="Low complexity" evidence="10">
    <location>
        <begin position="273"/>
        <end position="285"/>
    </location>
</feature>
<comment type="subcellular location">
    <subcellularLocation>
        <location evidence="1">Cytoplasm</location>
        <location evidence="1">Cytoskeleton</location>
    </subcellularLocation>
</comment>
<feature type="compositionally biased region" description="Basic and acidic residues" evidence="10">
    <location>
        <begin position="188"/>
        <end position="199"/>
    </location>
</feature>
<feature type="compositionally biased region" description="Low complexity" evidence="10">
    <location>
        <begin position="2775"/>
        <end position="2785"/>
    </location>
</feature>
<feature type="non-terminal residue" evidence="12">
    <location>
        <position position="4504"/>
    </location>
</feature>
<feature type="region of interest" description="Disordered" evidence="10">
    <location>
        <begin position="2257"/>
        <end position="2287"/>
    </location>
</feature>
<organism evidence="12">
    <name type="scientific">Chromera velia CCMP2878</name>
    <dbReference type="NCBI Taxonomy" id="1169474"/>
    <lineage>
        <taxon>Eukaryota</taxon>
        <taxon>Sar</taxon>
        <taxon>Alveolata</taxon>
        <taxon>Colpodellida</taxon>
        <taxon>Chromeraceae</taxon>
        <taxon>Chromera</taxon>
    </lineage>
</organism>
<feature type="compositionally biased region" description="Gly residues" evidence="10">
    <location>
        <begin position="3179"/>
        <end position="3191"/>
    </location>
</feature>
<feature type="compositionally biased region" description="Low complexity" evidence="10">
    <location>
        <begin position="3198"/>
        <end position="3209"/>
    </location>
</feature>
<evidence type="ECO:0000313" key="12">
    <source>
        <dbReference type="EMBL" id="CEM35154.1"/>
    </source>
</evidence>
<dbReference type="Pfam" id="PF12775">
    <property type="entry name" value="AAA_7"/>
    <property type="match status" value="1"/>
</dbReference>
<evidence type="ECO:0000256" key="9">
    <source>
        <dbReference type="ARBA" id="ARBA00023212"/>
    </source>
</evidence>
<feature type="region of interest" description="Disordered" evidence="10">
    <location>
        <begin position="3448"/>
        <end position="3557"/>
    </location>
</feature>
<evidence type="ECO:0000256" key="7">
    <source>
        <dbReference type="ARBA" id="ARBA00023054"/>
    </source>
</evidence>
<dbReference type="Gene3D" id="1.20.140.100">
    <property type="entry name" value="Dynein heavy chain, N-terminal domain 2"/>
    <property type="match status" value="1"/>
</dbReference>
<dbReference type="PANTHER" id="PTHR10676">
    <property type="entry name" value="DYNEIN HEAVY CHAIN FAMILY PROTEIN"/>
    <property type="match status" value="1"/>
</dbReference>
<feature type="region of interest" description="Disordered" evidence="10">
    <location>
        <begin position="939"/>
        <end position="963"/>
    </location>
</feature>
<feature type="compositionally biased region" description="Low complexity" evidence="10">
    <location>
        <begin position="17"/>
        <end position="32"/>
    </location>
</feature>
<feature type="compositionally biased region" description="Gly residues" evidence="10">
    <location>
        <begin position="716"/>
        <end position="725"/>
    </location>
</feature>
<dbReference type="InterPro" id="IPR043157">
    <property type="entry name" value="Dynein_AAA1S"/>
</dbReference>
<feature type="region of interest" description="Disordered" evidence="10">
    <location>
        <begin position="2733"/>
        <end position="2803"/>
    </location>
</feature>
<feature type="domain" description="AAA+ ATPase" evidence="11">
    <location>
        <begin position="2498"/>
        <end position="2691"/>
    </location>
</feature>
<keyword evidence="8" id="KW-0505">Motor protein</keyword>
<dbReference type="InterPro" id="IPR027417">
    <property type="entry name" value="P-loop_NTPase"/>
</dbReference>
<dbReference type="GO" id="GO:0005524">
    <property type="term" value="F:ATP binding"/>
    <property type="evidence" value="ECO:0007669"/>
    <property type="project" value="UniProtKB-KW"/>
</dbReference>
<feature type="region of interest" description="Disordered" evidence="10">
    <location>
        <begin position="55"/>
        <end position="167"/>
    </location>
</feature>
<feature type="region of interest" description="Disordered" evidence="10">
    <location>
        <begin position="2353"/>
        <end position="2452"/>
    </location>
</feature>
<feature type="domain" description="AAA+ ATPase" evidence="11">
    <location>
        <begin position="4175"/>
        <end position="4405"/>
    </location>
</feature>
<dbReference type="GO" id="GO:0008569">
    <property type="term" value="F:minus-end-directed microtubule motor activity"/>
    <property type="evidence" value="ECO:0007669"/>
    <property type="project" value="TreeGrafter"/>
</dbReference>
<feature type="region of interest" description="Disordered" evidence="10">
    <location>
        <begin position="3081"/>
        <end position="3105"/>
    </location>
</feature>
<feature type="region of interest" description="Disordered" evidence="10">
    <location>
        <begin position="3176"/>
        <end position="3209"/>
    </location>
</feature>
<feature type="compositionally biased region" description="Basic and acidic residues" evidence="10">
    <location>
        <begin position="2369"/>
        <end position="2386"/>
    </location>
</feature>
<dbReference type="SMART" id="SM00382">
    <property type="entry name" value="AAA"/>
    <property type="match status" value="3"/>
</dbReference>
<evidence type="ECO:0000256" key="8">
    <source>
        <dbReference type="ARBA" id="ARBA00023175"/>
    </source>
</evidence>
<reference evidence="12" key="1">
    <citation type="submission" date="2014-11" db="EMBL/GenBank/DDBJ databases">
        <authorList>
            <person name="Otto D Thomas"/>
            <person name="Naeem Raeece"/>
        </authorList>
    </citation>
    <scope>NUCLEOTIDE SEQUENCE</scope>
</reference>
<dbReference type="GO" id="GO:0030286">
    <property type="term" value="C:dynein complex"/>
    <property type="evidence" value="ECO:0007669"/>
    <property type="project" value="UniProtKB-KW"/>
</dbReference>
<feature type="compositionally biased region" description="Low complexity" evidence="10">
    <location>
        <begin position="2257"/>
        <end position="2284"/>
    </location>
</feature>